<proteinExistence type="predicted"/>
<evidence type="ECO:0000256" key="2">
    <source>
        <dbReference type="SAM" id="Phobius"/>
    </source>
</evidence>
<dbReference type="Pfam" id="PF09835">
    <property type="entry name" value="DUF2062"/>
    <property type="match status" value="1"/>
</dbReference>
<keyword evidence="2" id="KW-0812">Transmembrane</keyword>
<dbReference type="Proteomes" id="UP001595445">
    <property type="component" value="Unassembled WGS sequence"/>
</dbReference>
<reference evidence="5" key="1">
    <citation type="journal article" date="2019" name="Int. J. Syst. Evol. Microbiol.">
        <title>The Global Catalogue of Microorganisms (GCM) 10K type strain sequencing project: providing services to taxonomists for standard genome sequencing and annotation.</title>
        <authorList>
            <consortium name="The Broad Institute Genomics Platform"/>
            <consortium name="The Broad Institute Genome Sequencing Center for Infectious Disease"/>
            <person name="Wu L."/>
            <person name="Ma J."/>
        </authorList>
    </citation>
    <scope>NUCLEOTIDE SEQUENCE [LARGE SCALE GENOMIC DNA]</scope>
    <source>
        <strain evidence="5">KCTC 62102</strain>
    </source>
</reference>
<feature type="transmembrane region" description="Helical" evidence="2">
    <location>
        <begin position="93"/>
        <end position="112"/>
    </location>
</feature>
<feature type="region of interest" description="Disordered" evidence="1">
    <location>
        <begin position="215"/>
        <end position="236"/>
    </location>
</feature>
<feature type="transmembrane region" description="Helical" evidence="2">
    <location>
        <begin position="46"/>
        <end position="73"/>
    </location>
</feature>
<evidence type="ECO:0000259" key="3">
    <source>
        <dbReference type="Pfam" id="PF09835"/>
    </source>
</evidence>
<feature type="compositionally biased region" description="Acidic residues" evidence="1">
    <location>
        <begin position="223"/>
        <end position="236"/>
    </location>
</feature>
<keyword evidence="2" id="KW-1133">Transmembrane helix</keyword>
<accession>A0ABV7DSD0</accession>
<gene>
    <name evidence="4" type="ORF">ACFOD6_03635</name>
</gene>
<dbReference type="PANTHER" id="PTHR40547:SF1">
    <property type="entry name" value="SLL0298 PROTEIN"/>
    <property type="match status" value="1"/>
</dbReference>
<dbReference type="EMBL" id="JBHRSM010000007">
    <property type="protein sequence ID" value="MFC3085134.1"/>
    <property type="molecule type" value="Genomic_DNA"/>
</dbReference>
<feature type="transmembrane region" description="Helical" evidence="2">
    <location>
        <begin position="161"/>
        <end position="181"/>
    </location>
</feature>
<comment type="caution">
    <text evidence="4">The sequence shown here is derived from an EMBL/GenBank/DDBJ whole genome shotgun (WGS) entry which is preliminary data.</text>
</comment>
<keyword evidence="2" id="KW-0472">Membrane</keyword>
<feature type="transmembrane region" description="Helical" evidence="2">
    <location>
        <begin position="124"/>
        <end position="141"/>
    </location>
</feature>
<feature type="domain" description="DUF2062" evidence="3">
    <location>
        <begin position="27"/>
        <end position="191"/>
    </location>
</feature>
<dbReference type="PANTHER" id="PTHR40547">
    <property type="entry name" value="SLL0298 PROTEIN"/>
    <property type="match status" value="1"/>
</dbReference>
<evidence type="ECO:0000313" key="4">
    <source>
        <dbReference type="EMBL" id="MFC3085134.1"/>
    </source>
</evidence>
<sequence>MVFKRREPLGWGAWLREQVYPRGGFKRAIRYVVHRMRRLPDQPHRVARGVFAGSVIGFLPLPGLQFVAAWGAARLARGNVLAALLATFNTNPVTTPFFAVLAMTLGHWILGIEAPLNAEYIGKAFANAGADLWYNFLAIFGPERTRWDGLIQFWHEIYWPYFIGALGPALLISAVAYYVTIPLVAAYQKSRAATAHERSERRRAIRAKLAEAATKLKRRGEDGQDVPEDDDGPGTP</sequence>
<name>A0ABV7DSD0_9RHOB</name>
<keyword evidence="5" id="KW-1185">Reference proteome</keyword>
<dbReference type="InterPro" id="IPR018639">
    <property type="entry name" value="DUF2062"/>
</dbReference>
<dbReference type="RefSeq" id="WP_197647257.1">
    <property type="nucleotide sequence ID" value="NZ_JAEACP010000025.1"/>
</dbReference>
<evidence type="ECO:0000256" key="1">
    <source>
        <dbReference type="SAM" id="MobiDB-lite"/>
    </source>
</evidence>
<evidence type="ECO:0000313" key="5">
    <source>
        <dbReference type="Proteomes" id="UP001595445"/>
    </source>
</evidence>
<organism evidence="4 5">
    <name type="scientific">Tabrizicola soli</name>
    <dbReference type="NCBI Taxonomy" id="2185115"/>
    <lineage>
        <taxon>Bacteria</taxon>
        <taxon>Pseudomonadati</taxon>
        <taxon>Pseudomonadota</taxon>
        <taxon>Alphaproteobacteria</taxon>
        <taxon>Rhodobacterales</taxon>
        <taxon>Paracoccaceae</taxon>
        <taxon>Tabrizicola</taxon>
    </lineage>
</organism>
<protein>
    <submittedName>
        <fullName evidence="4">DUF2062 domain-containing protein</fullName>
    </submittedName>
</protein>